<keyword evidence="9 15" id="KW-1133">Transmembrane helix</keyword>
<dbReference type="GO" id="GO:0005886">
    <property type="term" value="C:plasma membrane"/>
    <property type="evidence" value="ECO:0007669"/>
    <property type="project" value="UniProtKB-SubCell"/>
</dbReference>
<comment type="similarity">
    <text evidence="13">Belongs to the amino acid/polyamine transporter 2 family. Amino acid/auxin permease (AAAP) (TC 2.A.18.5) subfamily.</text>
</comment>
<keyword evidence="19" id="KW-1185">Reference proteome</keyword>
<feature type="transmembrane region" description="Helical" evidence="15">
    <location>
        <begin position="180"/>
        <end position="203"/>
    </location>
</feature>
<dbReference type="GeneID" id="100798108"/>
<evidence type="ECO:0000256" key="4">
    <source>
        <dbReference type="ARBA" id="ARBA00022448"/>
    </source>
</evidence>
<dbReference type="EnsemblPlants" id="KRH71650">
    <property type="protein sequence ID" value="KRH71650"/>
    <property type="gene ID" value="GLYMA_02G160900"/>
</dbReference>
<keyword evidence="8" id="KW-0029">Amino-acid transport</keyword>
<dbReference type="Gramene" id="KRH71649">
    <property type="protein sequence ID" value="KRH71649"/>
    <property type="gene ID" value="GLYMA_02G160900"/>
</dbReference>
<keyword evidence="10 15" id="KW-0472">Membrane</keyword>
<dbReference type="OMA" id="FNANMGT"/>
<feature type="transmembrane region" description="Helical" evidence="15">
    <location>
        <begin position="369"/>
        <end position="393"/>
    </location>
</feature>
<feature type="domain" description="Amino acid transporter transmembrane" evidence="16">
    <location>
        <begin position="149"/>
        <end position="530"/>
    </location>
</feature>
<evidence type="ECO:0000256" key="12">
    <source>
        <dbReference type="ARBA" id="ARBA00045588"/>
    </source>
</evidence>
<dbReference type="SMR" id="K7K8P1"/>
<name>K7K8P1_SOYBN</name>
<keyword evidence="6 15" id="KW-0812">Transmembrane</keyword>
<feature type="transmembrane region" description="Helical" evidence="15">
    <location>
        <begin position="292"/>
        <end position="314"/>
    </location>
</feature>
<evidence type="ECO:0000313" key="18">
    <source>
        <dbReference type="EnsemblPlants" id="KRH71649"/>
    </source>
</evidence>
<dbReference type="Proteomes" id="UP000008827">
    <property type="component" value="Chromosome 2"/>
</dbReference>
<reference evidence="17 18" key="1">
    <citation type="journal article" date="2010" name="Nature">
        <title>Genome sequence of the palaeopolyploid soybean.</title>
        <authorList>
            <person name="Schmutz J."/>
            <person name="Cannon S.B."/>
            <person name="Schlueter J."/>
            <person name="Ma J."/>
            <person name="Mitros T."/>
            <person name="Nelson W."/>
            <person name="Hyten D.L."/>
            <person name="Song Q."/>
            <person name="Thelen J.J."/>
            <person name="Cheng J."/>
            <person name="Xu D."/>
            <person name="Hellsten U."/>
            <person name="May G.D."/>
            <person name="Yu Y."/>
            <person name="Sakurai T."/>
            <person name="Umezawa T."/>
            <person name="Bhattacharyya M.K."/>
            <person name="Sandhu D."/>
            <person name="Valliyodan B."/>
            <person name="Lindquist E."/>
            <person name="Peto M."/>
            <person name="Grant D."/>
            <person name="Shu S."/>
            <person name="Goodstein D."/>
            <person name="Barry K."/>
            <person name="Futrell-Griggs M."/>
            <person name="Abernathy B."/>
            <person name="Du J."/>
            <person name="Tian Z."/>
            <person name="Zhu L."/>
            <person name="Gill N."/>
            <person name="Joshi T."/>
            <person name="Libault M."/>
            <person name="Sethuraman A."/>
            <person name="Zhang X.-C."/>
            <person name="Shinozaki K."/>
            <person name="Nguyen H.T."/>
            <person name="Wing R.A."/>
            <person name="Cregan P."/>
            <person name="Specht J."/>
            <person name="Grimwood J."/>
            <person name="Rokhsar D."/>
            <person name="Stacey G."/>
            <person name="Shoemaker R.C."/>
            <person name="Jackson S.A."/>
        </authorList>
    </citation>
    <scope>NUCLEOTIDE SEQUENCE</scope>
    <source>
        <strain evidence="18">cv. Williams 82</strain>
        <tissue evidence="17">Callus</tissue>
    </source>
</reference>
<feature type="transmembrane region" description="Helical" evidence="15">
    <location>
        <begin position="413"/>
        <end position="437"/>
    </location>
</feature>
<dbReference type="RefSeq" id="XP_014623041.1">
    <property type="nucleotide sequence ID" value="XM_014767555.3"/>
</dbReference>
<dbReference type="Gene3D" id="1.20.1740.10">
    <property type="entry name" value="Amino acid/polyamine transporter I"/>
    <property type="match status" value="1"/>
</dbReference>
<dbReference type="ExpressionAtlas" id="K7K8P1">
    <property type="expression patterns" value="baseline and differential"/>
</dbReference>
<dbReference type="GO" id="GO:0012505">
    <property type="term" value="C:endomembrane system"/>
    <property type="evidence" value="ECO:0007669"/>
    <property type="project" value="UniProtKB-SubCell"/>
</dbReference>
<evidence type="ECO:0000256" key="9">
    <source>
        <dbReference type="ARBA" id="ARBA00022989"/>
    </source>
</evidence>
<evidence type="ECO:0000256" key="8">
    <source>
        <dbReference type="ARBA" id="ARBA00022970"/>
    </source>
</evidence>
<dbReference type="AlphaFoldDB" id="K7K8P1"/>
<organism evidence="17">
    <name type="scientific">Glycine max</name>
    <name type="common">Soybean</name>
    <name type="synonym">Glycine hispida</name>
    <dbReference type="NCBI Taxonomy" id="3847"/>
    <lineage>
        <taxon>Eukaryota</taxon>
        <taxon>Viridiplantae</taxon>
        <taxon>Streptophyta</taxon>
        <taxon>Embryophyta</taxon>
        <taxon>Tracheophyta</taxon>
        <taxon>Spermatophyta</taxon>
        <taxon>Magnoliopsida</taxon>
        <taxon>eudicotyledons</taxon>
        <taxon>Gunneridae</taxon>
        <taxon>Pentapetalae</taxon>
        <taxon>rosids</taxon>
        <taxon>fabids</taxon>
        <taxon>Fabales</taxon>
        <taxon>Fabaceae</taxon>
        <taxon>Papilionoideae</taxon>
        <taxon>50 kb inversion clade</taxon>
        <taxon>NPAAA clade</taxon>
        <taxon>indigoferoid/millettioid clade</taxon>
        <taxon>Phaseoleae</taxon>
        <taxon>Glycine</taxon>
        <taxon>Glycine subgen. Soja</taxon>
    </lineage>
</organism>
<evidence type="ECO:0000256" key="3">
    <source>
        <dbReference type="ARBA" id="ARBA00005590"/>
    </source>
</evidence>
<feature type="transmembrane region" description="Helical" evidence="15">
    <location>
        <begin position="458"/>
        <end position="477"/>
    </location>
</feature>
<dbReference type="STRING" id="3847.K7K8P1"/>
<reference evidence="18" key="2">
    <citation type="submission" date="2018-02" db="UniProtKB">
        <authorList>
            <consortium name="EnsemblPlants"/>
        </authorList>
    </citation>
    <scope>IDENTIFICATION</scope>
    <source>
        <strain evidence="18">Williams 82</strain>
    </source>
</reference>
<dbReference type="RefSeq" id="XP_003520269.1">
    <property type="nucleotide sequence ID" value="XM_003520221.5"/>
</dbReference>
<dbReference type="InterPro" id="IPR013057">
    <property type="entry name" value="AA_transpt_TM"/>
</dbReference>
<keyword evidence="5" id="KW-1003">Cell membrane</keyword>
<dbReference type="EMBL" id="CM000835">
    <property type="protein sequence ID" value="KRH71650.1"/>
    <property type="molecule type" value="Genomic_DNA"/>
</dbReference>
<dbReference type="Pfam" id="PF01490">
    <property type="entry name" value="Aa_trans"/>
    <property type="match status" value="1"/>
</dbReference>
<reference evidence="17" key="3">
    <citation type="submission" date="2018-07" db="EMBL/GenBank/DDBJ databases">
        <title>WGS assembly of Glycine max.</title>
        <authorList>
            <person name="Schmutz J."/>
            <person name="Cannon S."/>
            <person name="Schlueter J."/>
            <person name="Ma J."/>
            <person name="Mitros T."/>
            <person name="Nelson W."/>
            <person name="Hyten D."/>
            <person name="Song Q."/>
            <person name="Thelen J."/>
            <person name="Cheng J."/>
            <person name="Xu D."/>
            <person name="Hellsten U."/>
            <person name="May G."/>
            <person name="Yu Y."/>
            <person name="Sakurai T."/>
            <person name="Umezawa T."/>
            <person name="Bhattacharyya M."/>
            <person name="Sandhu D."/>
            <person name="Valliyodan B."/>
            <person name="Lindquist E."/>
            <person name="Peto M."/>
            <person name="Grant D."/>
            <person name="Shu S."/>
            <person name="Goodstein D."/>
            <person name="Barry K."/>
            <person name="Futrell-Griggs M."/>
            <person name="Abernathy B."/>
            <person name="Du J."/>
            <person name="Tian Z."/>
            <person name="Zhu L."/>
            <person name="Gill N."/>
            <person name="Joshi T."/>
            <person name="Libault M."/>
            <person name="Sethuraman A."/>
            <person name="Zhang X."/>
            <person name="Shinozaki K."/>
            <person name="Nguyen H."/>
            <person name="Wing R."/>
            <person name="Cregan P."/>
            <person name="Specht J."/>
            <person name="Grimwood J."/>
            <person name="Rokhsar D."/>
            <person name="Stacey G."/>
            <person name="Shoemaker R."/>
            <person name="Jackson S."/>
        </authorList>
    </citation>
    <scope>NUCLEOTIDE SEQUENCE</scope>
    <source>
        <tissue evidence="17">Callus</tissue>
    </source>
</reference>
<dbReference type="eggNOG" id="KOG1303">
    <property type="taxonomic scope" value="Eukaryota"/>
</dbReference>
<dbReference type="OrthoDB" id="655540at2759"/>
<feature type="transmembrane region" description="Helical" evidence="15">
    <location>
        <begin position="334"/>
        <end position="357"/>
    </location>
</feature>
<feature type="transmembrane region" description="Helical" evidence="15">
    <location>
        <begin position="224"/>
        <end position="246"/>
    </location>
</feature>
<accession>K7K8P1</accession>
<protein>
    <recommendedName>
        <fullName evidence="16">Amino acid transporter transmembrane domain-containing protein</fullName>
    </recommendedName>
</protein>
<keyword evidence="4" id="KW-0813">Transport</keyword>
<evidence type="ECO:0000256" key="5">
    <source>
        <dbReference type="ARBA" id="ARBA00022475"/>
    </source>
</evidence>
<dbReference type="GO" id="GO:0009734">
    <property type="term" value="P:auxin-activated signaling pathway"/>
    <property type="evidence" value="ECO:0007669"/>
    <property type="project" value="UniProtKB-KW"/>
</dbReference>
<dbReference type="Gramene" id="KRH71650">
    <property type="protein sequence ID" value="KRH71650"/>
    <property type="gene ID" value="GLYMA_02G160900"/>
</dbReference>
<dbReference type="GO" id="GO:0016020">
    <property type="term" value="C:membrane"/>
    <property type="evidence" value="ECO:0000318"/>
    <property type="project" value="GO_Central"/>
</dbReference>
<evidence type="ECO:0000313" key="17">
    <source>
        <dbReference type="EMBL" id="KRH71650.1"/>
    </source>
</evidence>
<evidence type="ECO:0000256" key="6">
    <source>
        <dbReference type="ARBA" id="ARBA00022692"/>
    </source>
</evidence>
<evidence type="ECO:0000256" key="2">
    <source>
        <dbReference type="ARBA" id="ARBA00004236"/>
    </source>
</evidence>
<dbReference type="EMBL" id="CM000835">
    <property type="protein sequence ID" value="KRH71649.1"/>
    <property type="molecule type" value="Genomic_DNA"/>
</dbReference>
<comment type="subcellular location">
    <subcellularLocation>
        <location evidence="2">Cell membrane</location>
    </subcellularLocation>
    <subcellularLocation>
        <location evidence="1">Endomembrane system</location>
        <topology evidence="1">Multi-pass membrane protein</topology>
    </subcellularLocation>
</comment>
<feature type="region of interest" description="Disordered" evidence="14">
    <location>
        <begin position="1"/>
        <end position="48"/>
    </location>
</feature>
<feature type="compositionally biased region" description="Low complexity" evidence="14">
    <location>
        <begin position="33"/>
        <end position="43"/>
    </location>
</feature>
<dbReference type="KEGG" id="gmx:100798108"/>
<feature type="transmembrane region" description="Helical" evidence="15">
    <location>
        <begin position="512"/>
        <end position="532"/>
    </location>
</feature>
<evidence type="ECO:0000256" key="15">
    <source>
        <dbReference type="SAM" id="Phobius"/>
    </source>
</evidence>
<dbReference type="EnsemblPlants" id="KRH71649">
    <property type="protein sequence ID" value="KRH71649"/>
    <property type="gene ID" value="GLYMA_02G160900"/>
</dbReference>
<proteinExistence type="inferred from homology"/>
<evidence type="ECO:0000256" key="13">
    <source>
        <dbReference type="ARBA" id="ARBA00049662"/>
    </source>
</evidence>
<dbReference type="GO" id="GO:0015171">
    <property type="term" value="F:amino acid transmembrane transporter activity"/>
    <property type="evidence" value="ECO:0000318"/>
    <property type="project" value="GO_Central"/>
</dbReference>
<keyword evidence="7" id="KW-0769">Symport</keyword>
<sequence>MKNSASESGLYIIESDEDVEKDLQKDENDGNESDYSNDSNENQSMRKPSNYSIAWPQSYRQSIDLYGSVPSPNIGFLGTTSLSRLGSSFISSSLTRRHTLEVLQPEKKPLLKPTEEEQPRHTLLPPQISRKSSIRISKVSHEPHIPGQCTFGQAVLNGINALCGIGILSTPYAAKEGGWVGLSILLLYAVFSFYTGLLLRYCLDSAPGLETYPDIGQAAFGTTGRVIISIILYMELYACCIEYIIVESDNLSTLFPNAHISLGGTQLNAHILFAILTALALLPTVWLRDLRILSYISACGVVATILVVLCLFWVCFVDNADIHTQGTTTTFNFATFPVAIGLYGYCYAGHAVFPNLYTAMANRNQFPGVLLVCFAICTTMYCAVAIMGYAAFGEATLSQYTLNMPQHLVAAKIAVWTTVVNPFTKYALSLSPVAMCLEELIPTNSPNFFIYSKLIRTALVVSTLLVGLSVPFFGLVMSLTGSLLTMFVSLILPAACFLSIRGGRITRFQVSLCVTIIAVGVVSSCFGSYSALYEIIEELFKS</sequence>
<evidence type="ECO:0000256" key="7">
    <source>
        <dbReference type="ARBA" id="ARBA00022847"/>
    </source>
</evidence>
<evidence type="ECO:0000256" key="1">
    <source>
        <dbReference type="ARBA" id="ARBA00004127"/>
    </source>
</evidence>
<dbReference type="FunFam" id="1.20.1740.10:FF:000047">
    <property type="entry name" value="Amino acid transporter AVT1A"/>
    <property type="match status" value="1"/>
</dbReference>
<dbReference type="HOGENOM" id="CLU_009646_1_0_1"/>
<dbReference type="RefSeq" id="XP_006575138.1">
    <property type="nucleotide sequence ID" value="XM_006575075.4"/>
</dbReference>
<evidence type="ECO:0000259" key="16">
    <source>
        <dbReference type="Pfam" id="PF01490"/>
    </source>
</evidence>
<feature type="transmembrane region" description="Helical" evidence="15">
    <location>
        <begin position="483"/>
        <end position="500"/>
    </location>
</feature>
<dbReference type="GO" id="GO:0015293">
    <property type="term" value="F:symporter activity"/>
    <property type="evidence" value="ECO:0007669"/>
    <property type="project" value="UniProtKB-KW"/>
</dbReference>
<evidence type="ECO:0000313" key="19">
    <source>
        <dbReference type="Proteomes" id="UP000008827"/>
    </source>
</evidence>
<evidence type="ECO:0000256" key="10">
    <source>
        <dbReference type="ARBA" id="ARBA00023136"/>
    </source>
</evidence>
<comment type="function">
    <text evidence="12">Carrier protein involved in proton-driven auxin influx. Mediates the formation of auxin gradient from developing leaves (site of auxin biosynthesis) to tips by contributing to the loading of auxin in vascular tissues and facilitating acropetal (base to tip) auxin transport within inner tissues of the root apex, and basipetal (tip to base) auxin transport within outer tissues of the root apex. May be involved in lateral roots and nodules formation.</text>
</comment>
<dbReference type="PANTHER" id="PTHR48017">
    <property type="entry name" value="OS05G0424000 PROTEIN-RELATED"/>
    <property type="match status" value="1"/>
</dbReference>
<comment type="similarity">
    <text evidence="3">Belongs to the amino acid/polyamine transporter 2 family. Amino acid/auxin permease (AAAP) (TC 2.A.18.1) subfamily.</text>
</comment>
<evidence type="ECO:0000256" key="11">
    <source>
        <dbReference type="ARBA" id="ARBA00023294"/>
    </source>
</evidence>
<feature type="transmembrane region" description="Helical" evidence="15">
    <location>
        <begin position="266"/>
        <end position="285"/>
    </location>
</feature>
<dbReference type="GO" id="GO:0003333">
    <property type="term" value="P:amino acid transmembrane transport"/>
    <property type="evidence" value="ECO:0000318"/>
    <property type="project" value="GO_Central"/>
</dbReference>
<keyword evidence="11" id="KW-0927">Auxin signaling pathway</keyword>
<evidence type="ECO:0000256" key="14">
    <source>
        <dbReference type="SAM" id="MobiDB-lite"/>
    </source>
</evidence>
<dbReference type="PaxDb" id="3847-GLYMA02G19430.2"/>
<gene>
    <name evidence="18" type="primary">LOC100798108</name>
    <name evidence="17" type="ORF">GLYMA_02G160900</name>
</gene>